<sequence>MTDDRKIEVHAIIIAWSGWIEAAQSICAAIEPVVDNLSTIWSDAQPEDQTGPGEWIRVPNEQFFGPKLSKGLDVASGQHVLLIHADTKCDDWARLVRRCKAAFVSYPEIGVWAPAIENTFWAPEVVALSRLPGKLGLHTAAHTDGIIVAFSPEIVQRLSELGPENNNLGWGVDHAAVAYTRCKGKLVVYDPDVSVWHNPSTGYNGKEAEWQMQSFLTQLSATERDQISLLQGYVRDRRRKLKRKRSNFRSLLKRLSLS</sequence>
<dbReference type="EMBL" id="CP053562">
    <property type="protein sequence ID" value="QPZ92878.1"/>
    <property type="molecule type" value="Genomic_DNA"/>
</dbReference>
<dbReference type="Proteomes" id="UP000192422">
    <property type="component" value="Chromosome"/>
</dbReference>
<proteinExistence type="predicted"/>
<name>A0ABX6Z063_9RHOB</name>
<accession>A0ABX6Z063</accession>
<gene>
    <name evidence="1" type="ORF">AKL02_019560</name>
</gene>
<protein>
    <recommendedName>
        <fullName evidence="3">Glycosyltransferase</fullName>
    </recommendedName>
</protein>
<dbReference type="RefSeq" id="WP_133051963.1">
    <property type="nucleotide sequence ID" value="NZ_CP053562.1"/>
</dbReference>
<dbReference type="InterPro" id="IPR029044">
    <property type="entry name" value="Nucleotide-diphossugar_trans"/>
</dbReference>
<evidence type="ECO:0000313" key="2">
    <source>
        <dbReference type="Proteomes" id="UP000192422"/>
    </source>
</evidence>
<keyword evidence="2" id="KW-1185">Reference proteome</keyword>
<reference evidence="1 2" key="1">
    <citation type="submission" date="2020-05" db="EMBL/GenBank/DDBJ databases">
        <title>Thioclava electrotropha strain Elox9 finished genome.</title>
        <authorList>
            <person name="Rowe A.R."/>
            <person name="Wilbanks E.G."/>
        </authorList>
    </citation>
    <scope>NUCLEOTIDE SEQUENCE [LARGE SCALE GENOMIC DNA]</scope>
    <source>
        <strain evidence="1 2">Elox9</strain>
    </source>
</reference>
<organism evidence="1 2">
    <name type="scientific">Thioclava electrotropha</name>
    <dbReference type="NCBI Taxonomy" id="1549850"/>
    <lineage>
        <taxon>Bacteria</taxon>
        <taxon>Pseudomonadati</taxon>
        <taxon>Pseudomonadota</taxon>
        <taxon>Alphaproteobacteria</taxon>
        <taxon>Rhodobacterales</taxon>
        <taxon>Paracoccaceae</taxon>
        <taxon>Thioclava</taxon>
    </lineage>
</organism>
<dbReference type="SUPFAM" id="SSF53448">
    <property type="entry name" value="Nucleotide-diphospho-sugar transferases"/>
    <property type="match status" value="1"/>
</dbReference>
<evidence type="ECO:0008006" key="3">
    <source>
        <dbReference type="Google" id="ProtNLM"/>
    </source>
</evidence>
<evidence type="ECO:0000313" key="1">
    <source>
        <dbReference type="EMBL" id="QPZ92878.1"/>
    </source>
</evidence>